<dbReference type="GO" id="GO:0046872">
    <property type="term" value="F:metal ion binding"/>
    <property type="evidence" value="ECO:0007669"/>
    <property type="project" value="UniProtKB-KW"/>
</dbReference>
<dbReference type="Gene3D" id="3.40.390.10">
    <property type="entry name" value="Collagenase (Catalytic Domain)"/>
    <property type="match status" value="1"/>
</dbReference>
<evidence type="ECO:0008006" key="13">
    <source>
        <dbReference type="Google" id="ProtNLM"/>
    </source>
</evidence>
<dbReference type="EnsemblMetazoa" id="XM_019906739.1">
    <property type="protein sequence ID" value="XP_019762298.1"/>
    <property type="gene ID" value="LOC109539131"/>
</dbReference>
<dbReference type="Gene3D" id="1.10.1380.10">
    <property type="entry name" value="Neutral endopeptidase , domain2"/>
    <property type="match status" value="1"/>
</dbReference>
<dbReference type="GO" id="GO:0004222">
    <property type="term" value="F:metalloendopeptidase activity"/>
    <property type="evidence" value="ECO:0007669"/>
    <property type="project" value="InterPro"/>
</dbReference>
<evidence type="ECO:0000313" key="11">
    <source>
        <dbReference type="EnsemblMetazoa" id="XP_019762298.1"/>
    </source>
</evidence>
<organism evidence="11 12">
    <name type="scientific">Dendroctonus ponderosae</name>
    <name type="common">Mountain pine beetle</name>
    <dbReference type="NCBI Taxonomy" id="77166"/>
    <lineage>
        <taxon>Eukaryota</taxon>
        <taxon>Metazoa</taxon>
        <taxon>Ecdysozoa</taxon>
        <taxon>Arthropoda</taxon>
        <taxon>Hexapoda</taxon>
        <taxon>Insecta</taxon>
        <taxon>Pterygota</taxon>
        <taxon>Neoptera</taxon>
        <taxon>Endopterygota</taxon>
        <taxon>Coleoptera</taxon>
        <taxon>Polyphaga</taxon>
        <taxon>Cucujiformia</taxon>
        <taxon>Curculionidae</taxon>
        <taxon>Scolytinae</taxon>
        <taxon>Dendroctonus</taxon>
    </lineage>
</organism>
<dbReference type="PANTHER" id="PTHR11733">
    <property type="entry name" value="ZINC METALLOPROTEASE FAMILY M13 NEPRILYSIN-RELATED"/>
    <property type="match status" value="1"/>
</dbReference>
<comment type="similarity">
    <text evidence="3">Belongs to the peptidase M13 family.</text>
</comment>
<dbReference type="SUPFAM" id="SSF55486">
    <property type="entry name" value="Metalloproteases ('zincins'), catalytic domain"/>
    <property type="match status" value="1"/>
</dbReference>
<dbReference type="GO" id="GO:0005886">
    <property type="term" value="C:plasma membrane"/>
    <property type="evidence" value="ECO:0007669"/>
    <property type="project" value="UniProtKB-SubCell"/>
</dbReference>
<evidence type="ECO:0000313" key="12">
    <source>
        <dbReference type="Proteomes" id="UP000019118"/>
    </source>
</evidence>
<comment type="subcellular location">
    <subcellularLocation>
        <location evidence="2">Cell membrane</location>
        <topology evidence="2">Single-pass type II membrane protein</topology>
    </subcellularLocation>
</comment>
<keyword evidence="5" id="KW-0479">Metal-binding</keyword>
<evidence type="ECO:0000256" key="5">
    <source>
        <dbReference type="ARBA" id="ARBA00022723"/>
    </source>
</evidence>
<dbReference type="AlphaFoldDB" id="A0AAR5PMP5"/>
<keyword evidence="4" id="KW-0645">Protease</keyword>
<dbReference type="Pfam" id="PF05649">
    <property type="entry name" value="Peptidase_M13_N"/>
    <property type="match status" value="1"/>
</dbReference>
<dbReference type="InterPro" id="IPR008753">
    <property type="entry name" value="Peptidase_M13_N"/>
</dbReference>
<evidence type="ECO:0000256" key="4">
    <source>
        <dbReference type="ARBA" id="ARBA00022670"/>
    </source>
</evidence>
<reference evidence="11" key="2">
    <citation type="submission" date="2024-08" db="UniProtKB">
        <authorList>
            <consortium name="EnsemblMetazoa"/>
        </authorList>
    </citation>
    <scope>IDENTIFICATION</scope>
</reference>
<keyword evidence="6" id="KW-0378">Hydrolase</keyword>
<evidence type="ECO:0000259" key="10">
    <source>
        <dbReference type="Pfam" id="PF05649"/>
    </source>
</evidence>
<evidence type="ECO:0000256" key="8">
    <source>
        <dbReference type="ARBA" id="ARBA00023049"/>
    </source>
</evidence>
<feature type="domain" description="Peptidase M13 N-terminal" evidence="10">
    <location>
        <begin position="16"/>
        <end position="344"/>
    </location>
</feature>
<dbReference type="Proteomes" id="UP000019118">
    <property type="component" value="Unassembled WGS sequence"/>
</dbReference>
<dbReference type="Pfam" id="PF01431">
    <property type="entry name" value="Peptidase_M13"/>
    <property type="match status" value="1"/>
</dbReference>
<evidence type="ECO:0000256" key="2">
    <source>
        <dbReference type="ARBA" id="ARBA00004401"/>
    </source>
</evidence>
<keyword evidence="7" id="KW-0862">Zinc</keyword>
<dbReference type="CDD" id="cd08662">
    <property type="entry name" value="M13"/>
    <property type="match status" value="1"/>
</dbReference>
<evidence type="ECO:0000256" key="1">
    <source>
        <dbReference type="ARBA" id="ARBA00001947"/>
    </source>
</evidence>
<feature type="domain" description="Peptidase M13 C-terminal" evidence="9">
    <location>
        <begin position="408"/>
        <end position="598"/>
    </location>
</feature>
<dbReference type="InterPro" id="IPR018497">
    <property type="entry name" value="Peptidase_M13_C"/>
</dbReference>
<dbReference type="PANTHER" id="PTHR11733:SF228">
    <property type="entry name" value="PROTEIN GONE EARLY"/>
    <property type="match status" value="1"/>
</dbReference>
<proteinExistence type="inferred from homology"/>
<dbReference type="GO" id="GO:0016485">
    <property type="term" value="P:protein processing"/>
    <property type="evidence" value="ECO:0007669"/>
    <property type="project" value="TreeGrafter"/>
</dbReference>
<evidence type="ECO:0000256" key="7">
    <source>
        <dbReference type="ARBA" id="ARBA00022833"/>
    </source>
</evidence>
<keyword evidence="8" id="KW-0482">Metalloprotease</keyword>
<evidence type="ECO:0000256" key="6">
    <source>
        <dbReference type="ARBA" id="ARBA00022801"/>
    </source>
</evidence>
<dbReference type="InterPro" id="IPR000718">
    <property type="entry name" value="Peptidase_M13"/>
</dbReference>
<reference evidence="12" key="1">
    <citation type="journal article" date="2013" name="Genome Biol.">
        <title>Draft genome of the mountain pine beetle, Dendroctonus ponderosae Hopkins, a major forest pest.</title>
        <authorList>
            <person name="Keeling C.I."/>
            <person name="Yuen M.M."/>
            <person name="Liao N.Y."/>
            <person name="Docking T.R."/>
            <person name="Chan S.K."/>
            <person name="Taylor G.A."/>
            <person name="Palmquist D.L."/>
            <person name="Jackman S.D."/>
            <person name="Nguyen A."/>
            <person name="Li M."/>
            <person name="Henderson H."/>
            <person name="Janes J.K."/>
            <person name="Zhao Y."/>
            <person name="Pandoh P."/>
            <person name="Moore R."/>
            <person name="Sperling F.A."/>
            <person name="Huber D.P."/>
            <person name="Birol I."/>
            <person name="Jones S.J."/>
            <person name="Bohlmann J."/>
        </authorList>
    </citation>
    <scope>NUCLEOTIDE SEQUENCE</scope>
</reference>
<keyword evidence="12" id="KW-1185">Reference proteome</keyword>
<name>A0AAR5PMP5_DENPD</name>
<accession>A0AAR5PMP5</accession>
<sequence>MISTLELPLHAGTINWKLKNFYGACMNLDNVVLDAARPLTNIISELGGWHILRDWSEVDFDGMKVLTVLQVQYGVNPFFKVHVEPDPHVPEKNCIRISPAGLGLPDRNYYYRDDRILTAYMDYIRDVVISLSSTRNKAAKFGRDIFNYEKRIAEITPDLANLQNPITTYNAVSLAELKLTTSTIPFHDILQALYPKVSISENTEVIVTSQEYLSELAQIISSTDRHTMNGYLIWCLVREYLPFLSEVYTSALDSFNNELFGISKSNKRWEVCVKWVREFMSLATEFHLEKIFPIAEATKQSLNETFRTILEVIKKKLDTFGQSVLLKDQLAAKLNTLSLQIGLPSSAKNLTYLKEYYNPLIVFKMNLFDSIKSSIPLTRKVDERLLMNSLPQGVLIKELLKDVPKVRYIPSENAIIIPRALVMEPFVEDGYPRPVIYGRLGTEIASAILSAILPYGSLWTADKKILSPFHTIVAESLKSVQSNVQCISTYLSQNVDPLFAPQKEVALSAFVELFAVKVANEALLSGSNNHVHYSGLEQYEDSALYFLTYAQTRCSESTKQYQLYQSSLYFMLESKDLLEMAWTNLAEFRQAFDCASSESSKCFEVVPK</sequence>
<comment type="cofactor">
    <cofactor evidence="1">
        <name>Zn(2+)</name>
        <dbReference type="ChEBI" id="CHEBI:29105"/>
    </cofactor>
</comment>
<dbReference type="InterPro" id="IPR024079">
    <property type="entry name" value="MetalloPept_cat_dom_sf"/>
</dbReference>
<dbReference type="InterPro" id="IPR042089">
    <property type="entry name" value="Peptidase_M13_dom_2"/>
</dbReference>
<evidence type="ECO:0000256" key="3">
    <source>
        <dbReference type="ARBA" id="ARBA00007357"/>
    </source>
</evidence>
<protein>
    <recommendedName>
        <fullName evidence="13">Peptidase M13 N-terminal domain-containing protein</fullName>
    </recommendedName>
</protein>
<dbReference type="PROSITE" id="PS51885">
    <property type="entry name" value="NEPRILYSIN"/>
    <property type="match status" value="1"/>
</dbReference>
<evidence type="ECO:0000259" key="9">
    <source>
        <dbReference type="Pfam" id="PF01431"/>
    </source>
</evidence>